<comment type="caution">
    <text evidence="6">The sequence shown here is derived from an EMBL/GenBank/DDBJ whole genome shotgun (WGS) entry which is preliminary data.</text>
</comment>
<evidence type="ECO:0000256" key="4">
    <source>
        <dbReference type="SAM" id="MobiDB-lite"/>
    </source>
</evidence>
<dbReference type="EMBL" id="JBITDC010000026">
    <property type="protein sequence ID" value="MFI5681124.1"/>
    <property type="molecule type" value="Genomic_DNA"/>
</dbReference>
<evidence type="ECO:0000256" key="2">
    <source>
        <dbReference type="ARBA" id="ARBA00023125"/>
    </source>
</evidence>
<sequence>MGLSSTALLGRADGQIPDRLPVVVLCAVPDLPVAEAMEQVKVALGRSLGEAGYTCVYLHHAGTATPLAGLWQHVQPTVAVAFGSLPPVDAQPLQRAEIPLLDRGFTPDNTRLTGLSQEDIGRLQIEHLAARGHRHIGYDAVDAPRERPFRQPRLQGATRACDELGLPAPQAVSMRYSRSSARDAVVEWTQDAAPVTAVAAFNDLIALAVLAIKIWTCSNVSATLVSPWTPSKPTPRAKVSTVDPRAPCPVTSSRSSTSTAVHPAA</sequence>
<keyword evidence="7" id="KW-1185">Reference proteome</keyword>
<feature type="region of interest" description="Disordered" evidence="4">
    <location>
        <begin position="226"/>
        <end position="265"/>
    </location>
</feature>
<name>A0ABW7YG66_STRCE</name>
<accession>A0ABW7YG66</accession>
<organism evidence="6 7">
    <name type="scientific">Streptomyces cellulosae</name>
    <dbReference type="NCBI Taxonomy" id="1968"/>
    <lineage>
        <taxon>Bacteria</taxon>
        <taxon>Bacillati</taxon>
        <taxon>Actinomycetota</taxon>
        <taxon>Actinomycetes</taxon>
        <taxon>Kitasatosporales</taxon>
        <taxon>Streptomycetaceae</taxon>
        <taxon>Streptomyces</taxon>
    </lineage>
</organism>
<keyword evidence="3" id="KW-0804">Transcription</keyword>
<evidence type="ECO:0000259" key="5">
    <source>
        <dbReference type="Pfam" id="PF13377"/>
    </source>
</evidence>
<dbReference type="Gene3D" id="3.40.50.2300">
    <property type="match status" value="2"/>
</dbReference>
<dbReference type="Proteomes" id="UP001612415">
    <property type="component" value="Unassembled WGS sequence"/>
</dbReference>
<evidence type="ECO:0000256" key="1">
    <source>
        <dbReference type="ARBA" id="ARBA00023015"/>
    </source>
</evidence>
<dbReference type="InterPro" id="IPR028082">
    <property type="entry name" value="Peripla_BP_I"/>
</dbReference>
<dbReference type="SUPFAM" id="SSF53822">
    <property type="entry name" value="Periplasmic binding protein-like I"/>
    <property type="match status" value="1"/>
</dbReference>
<feature type="domain" description="Transcriptional regulator LacI/GalR-like sensor" evidence="5">
    <location>
        <begin position="125"/>
        <end position="211"/>
    </location>
</feature>
<protein>
    <submittedName>
        <fullName evidence="6">Substrate-binding domain-containing protein</fullName>
    </submittedName>
</protein>
<keyword evidence="2" id="KW-0238">DNA-binding</keyword>
<evidence type="ECO:0000256" key="3">
    <source>
        <dbReference type="ARBA" id="ARBA00023163"/>
    </source>
</evidence>
<evidence type="ECO:0000313" key="7">
    <source>
        <dbReference type="Proteomes" id="UP001612415"/>
    </source>
</evidence>
<keyword evidence="1" id="KW-0805">Transcription regulation</keyword>
<proteinExistence type="predicted"/>
<dbReference type="RefSeq" id="WP_398661564.1">
    <property type="nucleotide sequence ID" value="NZ_JBITDC010000026.1"/>
</dbReference>
<dbReference type="InterPro" id="IPR046335">
    <property type="entry name" value="LacI/GalR-like_sensor"/>
</dbReference>
<dbReference type="Pfam" id="PF13377">
    <property type="entry name" value="Peripla_BP_3"/>
    <property type="match status" value="1"/>
</dbReference>
<reference evidence="6 7" key="1">
    <citation type="submission" date="2024-10" db="EMBL/GenBank/DDBJ databases">
        <title>The Natural Products Discovery Center: Release of the First 8490 Sequenced Strains for Exploring Actinobacteria Biosynthetic Diversity.</title>
        <authorList>
            <person name="Kalkreuter E."/>
            <person name="Kautsar S.A."/>
            <person name="Yang D."/>
            <person name="Bader C.D."/>
            <person name="Teijaro C.N."/>
            <person name="Fluegel L."/>
            <person name="Davis C.M."/>
            <person name="Simpson J.R."/>
            <person name="Lauterbach L."/>
            <person name="Steele A.D."/>
            <person name="Gui C."/>
            <person name="Meng S."/>
            <person name="Li G."/>
            <person name="Viehrig K."/>
            <person name="Ye F."/>
            <person name="Su P."/>
            <person name="Kiefer A.F."/>
            <person name="Nichols A."/>
            <person name="Cepeda A.J."/>
            <person name="Yan W."/>
            <person name="Fan B."/>
            <person name="Jiang Y."/>
            <person name="Adhikari A."/>
            <person name="Zheng C.-J."/>
            <person name="Schuster L."/>
            <person name="Cowan T.M."/>
            <person name="Smanski M.J."/>
            <person name="Chevrette M.G."/>
            <person name="De Carvalho L.P.S."/>
            <person name="Shen B."/>
        </authorList>
    </citation>
    <scope>NUCLEOTIDE SEQUENCE [LARGE SCALE GENOMIC DNA]</scope>
    <source>
        <strain evidence="6 7">NPDC051599</strain>
    </source>
</reference>
<gene>
    <name evidence="6" type="ORF">ACIA8P_42065</name>
</gene>
<evidence type="ECO:0000313" key="6">
    <source>
        <dbReference type="EMBL" id="MFI5681124.1"/>
    </source>
</evidence>